<dbReference type="KEGG" id="apra:G3A50_02815"/>
<feature type="domain" description="EamA" evidence="7">
    <location>
        <begin position="16"/>
        <end position="156"/>
    </location>
</feature>
<keyword evidence="2" id="KW-1003">Cell membrane</keyword>
<evidence type="ECO:0000256" key="1">
    <source>
        <dbReference type="ARBA" id="ARBA00004651"/>
    </source>
</evidence>
<feature type="transmembrane region" description="Helical" evidence="6">
    <location>
        <begin position="49"/>
        <end position="71"/>
    </location>
</feature>
<dbReference type="AlphaFoldDB" id="A0A6P1YJ81"/>
<feature type="transmembrane region" description="Helical" evidence="6">
    <location>
        <begin position="199"/>
        <end position="219"/>
    </location>
</feature>
<dbReference type="GO" id="GO:0005886">
    <property type="term" value="C:plasma membrane"/>
    <property type="evidence" value="ECO:0007669"/>
    <property type="project" value="UniProtKB-SubCell"/>
</dbReference>
<name>A0A6P1YJ81_9HYPH</name>
<dbReference type="PANTHER" id="PTHR42920:SF5">
    <property type="entry name" value="EAMA DOMAIN-CONTAINING PROTEIN"/>
    <property type="match status" value="1"/>
</dbReference>
<accession>A0A6P1YJ81</accession>
<feature type="transmembrane region" description="Helical" evidence="6">
    <location>
        <begin position="167"/>
        <end position="187"/>
    </location>
</feature>
<dbReference type="Pfam" id="PF00892">
    <property type="entry name" value="EamA"/>
    <property type="match status" value="2"/>
</dbReference>
<feature type="transmembrane region" description="Helical" evidence="6">
    <location>
        <begin position="140"/>
        <end position="161"/>
    </location>
</feature>
<reference evidence="8 9" key="1">
    <citation type="submission" date="2020-02" db="EMBL/GenBank/DDBJ databases">
        <authorList>
            <person name="Li G."/>
        </authorList>
    </citation>
    <scope>NUCLEOTIDE SEQUENCE [LARGE SCALE GENOMIC DNA]</scope>
    <source>
        <strain evidence="8 9">DSM 102029</strain>
    </source>
</reference>
<keyword evidence="3 6" id="KW-0812">Transmembrane</keyword>
<organism evidence="8 9">
    <name type="scientific">Ancylobacter pratisalsi</name>
    <dbReference type="NCBI Taxonomy" id="1745854"/>
    <lineage>
        <taxon>Bacteria</taxon>
        <taxon>Pseudomonadati</taxon>
        <taxon>Pseudomonadota</taxon>
        <taxon>Alphaproteobacteria</taxon>
        <taxon>Hyphomicrobiales</taxon>
        <taxon>Xanthobacteraceae</taxon>
        <taxon>Ancylobacter</taxon>
    </lineage>
</organism>
<dbReference type="EMBL" id="CP048630">
    <property type="protein sequence ID" value="QIB32756.1"/>
    <property type="molecule type" value="Genomic_DNA"/>
</dbReference>
<sequence length="311" mass="32643">MSSLAAPALRPAFSPSGYLFGATGAILFASKGIIIKIAYGIGLDPETLLALRMVFALPFYLVIGAIAVFRMRANGEAMPSRGVLLRSALVGALGYWLASYSDFLGLQYISASFARLILFTYPLFVVLLGALLFRQPIRARALLAFAVAYCGLAVIFLQNFAATGTDTLRGAGFVAMAALSFALYQLLAGSLLRSIGSALFTCIAMTSASIVSLAQFALMRPLEGLVVSGDVLTLALMIAIGATVLPTFFMNAALKRIPPAANAMIGTVSPVATMGLAFLFLGEKVTMIELAGSVLVMLGIGGFSIADARRR</sequence>
<keyword evidence="4 6" id="KW-1133">Transmembrane helix</keyword>
<feature type="transmembrane region" description="Helical" evidence="6">
    <location>
        <begin position="83"/>
        <end position="101"/>
    </location>
</feature>
<keyword evidence="5 6" id="KW-0472">Membrane</keyword>
<dbReference type="InterPro" id="IPR037185">
    <property type="entry name" value="EmrE-like"/>
</dbReference>
<dbReference type="InterPro" id="IPR051258">
    <property type="entry name" value="Diverse_Substrate_Transporter"/>
</dbReference>
<feature type="transmembrane region" description="Helical" evidence="6">
    <location>
        <begin position="261"/>
        <end position="281"/>
    </location>
</feature>
<evidence type="ECO:0000256" key="6">
    <source>
        <dbReference type="SAM" id="Phobius"/>
    </source>
</evidence>
<evidence type="ECO:0000259" key="7">
    <source>
        <dbReference type="Pfam" id="PF00892"/>
    </source>
</evidence>
<dbReference type="RefSeq" id="WP_163073843.1">
    <property type="nucleotide sequence ID" value="NZ_CP048630.1"/>
</dbReference>
<feature type="transmembrane region" description="Helical" evidence="6">
    <location>
        <begin position="231"/>
        <end position="254"/>
    </location>
</feature>
<dbReference type="SUPFAM" id="SSF103481">
    <property type="entry name" value="Multidrug resistance efflux transporter EmrE"/>
    <property type="match status" value="2"/>
</dbReference>
<feature type="transmembrane region" description="Helical" evidence="6">
    <location>
        <begin position="287"/>
        <end position="306"/>
    </location>
</feature>
<feature type="domain" description="EamA" evidence="7">
    <location>
        <begin position="169"/>
        <end position="301"/>
    </location>
</feature>
<evidence type="ECO:0000256" key="4">
    <source>
        <dbReference type="ARBA" id="ARBA00022989"/>
    </source>
</evidence>
<evidence type="ECO:0000256" key="5">
    <source>
        <dbReference type="ARBA" id="ARBA00023136"/>
    </source>
</evidence>
<evidence type="ECO:0000313" key="9">
    <source>
        <dbReference type="Proteomes" id="UP000464751"/>
    </source>
</evidence>
<protein>
    <submittedName>
        <fullName evidence="8">DMT family transporter</fullName>
    </submittedName>
</protein>
<evidence type="ECO:0000256" key="3">
    <source>
        <dbReference type="ARBA" id="ARBA00022692"/>
    </source>
</evidence>
<feature type="transmembrane region" description="Helical" evidence="6">
    <location>
        <begin position="113"/>
        <end position="133"/>
    </location>
</feature>
<proteinExistence type="predicted"/>
<evidence type="ECO:0000313" key="8">
    <source>
        <dbReference type="EMBL" id="QIB32756.1"/>
    </source>
</evidence>
<feature type="transmembrane region" description="Helical" evidence="6">
    <location>
        <begin position="18"/>
        <end position="43"/>
    </location>
</feature>
<dbReference type="Gene3D" id="1.10.3730.20">
    <property type="match status" value="1"/>
</dbReference>
<dbReference type="InterPro" id="IPR000620">
    <property type="entry name" value="EamA_dom"/>
</dbReference>
<dbReference type="Proteomes" id="UP000464751">
    <property type="component" value="Chromosome"/>
</dbReference>
<gene>
    <name evidence="8" type="ORF">G3A50_02815</name>
</gene>
<dbReference type="PANTHER" id="PTHR42920">
    <property type="entry name" value="OS03G0707200 PROTEIN-RELATED"/>
    <property type="match status" value="1"/>
</dbReference>
<keyword evidence="9" id="KW-1185">Reference proteome</keyword>
<comment type="subcellular location">
    <subcellularLocation>
        <location evidence="1">Cell membrane</location>
        <topology evidence="1">Multi-pass membrane protein</topology>
    </subcellularLocation>
</comment>
<evidence type="ECO:0000256" key="2">
    <source>
        <dbReference type="ARBA" id="ARBA00022475"/>
    </source>
</evidence>